<dbReference type="InterPro" id="IPR036849">
    <property type="entry name" value="Enolase-like_C_sf"/>
</dbReference>
<keyword evidence="11" id="KW-1185">Reference proteome</keyword>
<evidence type="ECO:0000256" key="5">
    <source>
        <dbReference type="PIRSR" id="PIRSR634603-1"/>
    </source>
</evidence>
<keyword evidence="2 7" id="KW-0479">Metal-binding</keyword>
<feature type="binding site" evidence="6">
    <location>
        <position position="295"/>
    </location>
    <ligand>
        <name>substrate</name>
    </ligand>
</feature>
<comment type="caution">
    <text evidence="10">The sequence shown here is derived from an EMBL/GenBank/DDBJ whole genome shotgun (WGS) entry which is preliminary data.</text>
</comment>
<protein>
    <recommendedName>
        <fullName evidence="8">Dipeptide epimerase</fullName>
        <ecNumber evidence="8">5.1.1.-</ecNumber>
    </recommendedName>
</protein>
<feature type="binding site" evidence="7">
    <location>
        <position position="243"/>
    </location>
    <ligand>
        <name>Mg(2+)</name>
        <dbReference type="ChEBI" id="CHEBI:18420"/>
    </ligand>
</feature>
<feature type="active site" description="Proton acceptor; specific for (S)-substrate epimerization" evidence="5">
    <location>
        <position position="267"/>
    </location>
</feature>
<dbReference type="InterPro" id="IPR029065">
    <property type="entry name" value="Enolase_C-like"/>
</dbReference>
<dbReference type="SUPFAM" id="SSF54826">
    <property type="entry name" value="Enolase N-terminal domain-like"/>
    <property type="match status" value="1"/>
</dbReference>
<dbReference type="Gene3D" id="3.30.390.10">
    <property type="entry name" value="Enolase-like, N-terminal domain"/>
    <property type="match status" value="1"/>
</dbReference>
<evidence type="ECO:0000256" key="1">
    <source>
        <dbReference type="ARBA" id="ARBA00008031"/>
    </source>
</evidence>
<keyword evidence="4 8" id="KW-0413">Isomerase</keyword>
<evidence type="ECO:0000256" key="7">
    <source>
        <dbReference type="PIRSR" id="PIRSR634603-3"/>
    </source>
</evidence>
<dbReference type="SFLD" id="SFLDF00010">
    <property type="entry name" value="dipeptide_epimerase"/>
    <property type="match status" value="1"/>
</dbReference>
<dbReference type="InterPro" id="IPR034603">
    <property type="entry name" value="Dipeptide_epimerase"/>
</dbReference>
<evidence type="ECO:0000313" key="10">
    <source>
        <dbReference type="EMBL" id="CDL92001.1"/>
    </source>
</evidence>
<dbReference type="Pfam" id="PF02746">
    <property type="entry name" value="MR_MLE_N"/>
    <property type="match status" value="1"/>
</dbReference>
<evidence type="ECO:0000256" key="2">
    <source>
        <dbReference type="ARBA" id="ARBA00022723"/>
    </source>
</evidence>
<dbReference type="RefSeq" id="WP_017895599.1">
    <property type="nucleotide sequence ID" value="NZ_CBXI010000038.1"/>
</dbReference>
<evidence type="ECO:0000256" key="6">
    <source>
        <dbReference type="PIRSR" id="PIRSR634603-2"/>
    </source>
</evidence>
<organism evidence="10 11">
    <name type="scientific">Clostridium tyrobutyricum DIVETGP</name>
    <dbReference type="NCBI Taxonomy" id="1408889"/>
    <lineage>
        <taxon>Bacteria</taxon>
        <taxon>Bacillati</taxon>
        <taxon>Bacillota</taxon>
        <taxon>Clostridia</taxon>
        <taxon>Eubacteriales</taxon>
        <taxon>Clostridiaceae</taxon>
        <taxon>Clostridium</taxon>
    </lineage>
</organism>
<dbReference type="SFLD" id="SFLDF00009">
    <property type="entry name" value="o-succinylbenzoate_synthase"/>
    <property type="match status" value="1"/>
</dbReference>
<dbReference type="PANTHER" id="PTHR48073:SF2">
    <property type="entry name" value="O-SUCCINYLBENZOATE SYNTHASE"/>
    <property type="match status" value="1"/>
</dbReference>
<dbReference type="CDD" id="cd03319">
    <property type="entry name" value="L-Ala-DL-Glu_epimerase"/>
    <property type="match status" value="1"/>
</dbReference>
<dbReference type="Pfam" id="PF13378">
    <property type="entry name" value="MR_MLE_C"/>
    <property type="match status" value="1"/>
</dbReference>
<dbReference type="SMART" id="SM00922">
    <property type="entry name" value="MR_MLE"/>
    <property type="match status" value="1"/>
</dbReference>
<dbReference type="GeneID" id="29418699"/>
<sequence length="363" mass="39500">MKIVDFKIGSMYIPLKKPFKTSLRTVKNLKNVVIKIITDTGNAGYGEAAPTAVITGDSLGSIEYAIEKYIMPCIIGMDIENIEGIMLNLDRCIVKNSSAKAAVDIAVYDLFGQLYNTPLYKLLGGYRDKITTDVTVSIDTPDKMASDSIDAVKRGYKILKIKVGNGIDMDIERIKAVRSAVGNDIVLRMDANQGWNPKEAVNIIRKIEEMNIDVEFVEQPVSCRDMEGLKYVTDNVLIPILADESMFSSEDAAKIIENRAADLLNIKLMKTGGIHSALKICSIAETFGVQCMIGCMLESKLSVTAAVHLAGAKSIITKVDLDGPILPKTDPIKGGVVFDKSIISIPGTSGLGFESIDNIVWNN</sequence>
<evidence type="ECO:0000259" key="9">
    <source>
        <dbReference type="SMART" id="SM00922"/>
    </source>
</evidence>
<dbReference type="GO" id="GO:0006518">
    <property type="term" value="P:peptide metabolic process"/>
    <property type="evidence" value="ECO:0007669"/>
    <property type="project" value="UniProtKB-ARBA"/>
</dbReference>
<proteinExistence type="inferred from homology"/>
<dbReference type="InterPro" id="IPR029017">
    <property type="entry name" value="Enolase-like_N"/>
</dbReference>
<keyword evidence="3 7" id="KW-0460">Magnesium</keyword>
<evidence type="ECO:0000256" key="3">
    <source>
        <dbReference type="ARBA" id="ARBA00022842"/>
    </source>
</evidence>
<feature type="binding site" evidence="6">
    <location>
        <position position="320"/>
    </location>
    <ligand>
        <name>substrate</name>
    </ligand>
</feature>
<dbReference type="Gene3D" id="3.20.20.120">
    <property type="entry name" value="Enolase-like C-terminal domain"/>
    <property type="match status" value="1"/>
</dbReference>
<feature type="binding site" evidence="6">
    <location>
        <position position="135"/>
    </location>
    <ligand>
        <name>substrate</name>
    </ligand>
</feature>
<evidence type="ECO:0000256" key="8">
    <source>
        <dbReference type="RuleBase" id="RU366006"/>
    </source>
</evidence>
<dbReference type="Proteomes" id="UP000019482">
    <property type="component" value="Unassembled WGS sequence"/>
</dbReference>
<dbReference type="AlphaFoldDB" id="W6N6I2"/>
<comment type="similarity">
    <text evidence="1 8">Belongs to the mandelate racemase/muconate lactonizing enzyme family.</text>
</comment>
<reference evidence="10 11" key="1">
    <citation type="journal article" date="2015" name="Genome Announc.">
        <title>Draft Genome Sequence of Clostridium tyrobutyricum Strain DIVETGP, Isolated from Cow's Milk for Grana Padano Production.</title>
        <authorList>
            <person name="Soggiu A."/>
            <person name="Piras C."/>
            <person name="Gaiarsa S."/>
            <person name="Sassera D."/>
            <person name="Roncada P."/>
            <person name="Bendixen E."/>
            <person name="Brasca M."/>
            <person name="Bonizzi L."/>
        </authorList>
    </citation>
    <scope>NUCLEOTIDE SEQUENCE [LARGE SCALE GENOMIC DNA]</scope>
    <source>
        <strain evidence="10 11">DIVETGP</strain>
    </source>
</reference>
<dbReference type="PANTHER" id="PTHR48073">
    <property type="entry name" value="O-SUCCINYLBENZOATE SYNTHASE-RELATED"/>
    <property type="match status" value="1"/>
</dbReference>
<dbReference type="OrthoDB" id="9775391at2"/>
<gene>
    <name evidence="10" type="ORF">CTDIVETGP_2071</name>
</gene>
<feature type="binding site" evidence="7">
    <location>
        <position position="218"/>
    </location>
    <ligand>
        <name>Mg(2+)</name>
        <dbReference type="ChEBI" id="CHEBI:18420"/>
    </ligand>
</feature>
<dbReference type="InterPro" id="IPR013341">
    <property type="entry name" value="Mandelate_racemase_N_dom"/>
</dbReference>
<dbReference type="SFLD" id="SFLDG00180">
    <property type="entry name" value="muconate_cycloisomerase"/>
    <property type="match status" value="2"/>
</dbReference>
<feature type="binding site" evidence="6">
    <location>
        <position position="24"/>
    </location>
    <ligand>
        <name>substrate</name>
    </ligand>
</feature>
<dbReference type="InterPro" id="IPR013342">
    <property type="entry name" value="Mandelate_racemase_C"/>
</dbReference>
<evidence type="ECO:0000313" key="11">
    <source>
        <dbReference type="Proteomes" id="UP000019482"/>
    </source>
</evidence>
<dbReference type="GO" id="GO:0000287">
    <property type="term" value="F:magnesium ion binding"/>
    <property type="evidence" value="ECO:0007669"/>
    <property type="project" value="UniProtKB-ARBA"/>
</dbReference>
<dbReference type="FunFam" id="3.30.390.10:FF:000009">
    <property type="entry name" value="Hydrophobic dipeptide epimerase"/>
    <property type="match status" value="1"/>
</dbReference>
<dbReference type="EC" id="5.1.1.-" evidence="8"/>
<dbReference type="EMBL" id="CBXI010000038">
    <property type="protein sequence ID" value="CDL92001.1"/>
    <property type="molecule type" value="Genomic_DNA"/>
</dbReference>
<accession>W6N6I2</accession>
<dbReference type="SFLD" id="SFLDS00001">
    <property type="entry name" value="Enolase"/>
    <property type="match status" value="2"/>
</dbReference>
<feature type="binding site" evidence="6">
    <location>
        <position position="160"/>
    </location>
    <ligand>
        <name>substrate</name>
    </ligand>
</feature>
<comment type="cofactor">
    <cofactor evidence="7 8">
        <name>Mg(2+)</name>
        <dbReference type="ChEBI" id="CHEBI:18420"/>
    </cofactor>
    <text evidence="7 8">Binds 1 Mg(2+) ion per subunit.</text>
</comment>
<name>W6N6I2_CLOTY</name>
<feature type="binding site" evidence="6">
    <location>
        <position position="297"/>
    </location>
    <ligand>
        <name>substrate</name>
    </ligand>
</feature>
<feature type="binding site" evidence="6">
    <location>
        <position position="322"/>
    </location>
    <ligand>
        <name>substrate</name>
    </ligand>
</feature>
<dbReference type="SUPFAM" id="SSF51604">
    <property type="entry name" value="Enolase C-terminal domain-like"/>
    <property type="match status" value="1"/>
</dbReference>
<feature type="domain" description="Mandelate racemase/muconate lactonizing enzyme C-terminal" evidence="9">
    <location>
        <begin position="141"/>
        <end position="239"/>
    </location>
</feature>
<feature type="binding site" evidence="7">
    <location>
        <position position="190"/>
    </location>
    <ligand>
        <name>Mg(2+)</name>
        <dbReference type="ChEBI" id="CHEBI:18420"/>
    </ligand>
</feature>
<evidence type="ECO:0000256" key="4">
    <source>
        <dbReference type="ARBA" id="ARBA00023235"/>
    </source>
</evidence>
<dbReference type="GO" id="GO:0016855">
    <property type="term" value="F:racemase and epimerase activity, acting on amino acids and derivatives"/>
    <property type="evidence" value="ECO:0007669"/>
    <property type="project" value="UniProtKB-UniRule"/>
</dbReference>
<feature type="active site" description="Proton acceptor; specific for (R)-substrate epimerization" evidence="5">
    <location>
        <position position="162"/>
    </location>
</feature>